<dbReference type="PANTHER" id="PTHR43671">
    <property type="entry name" value="SERINE/THREONINE-PROTEIN KINASE NEK"/>
    <property type="match status" value="1"/>
</dbReference>
<dbReference type="EMBL" id="SNRW01023139">
    <property type="protein sequence ID" value="KAA6363265.1"/>
    <property type="molecule type" value="Genomic_DNA"/>
</dbReference>
<dbReference type="SUPFAM" id="SSF56112">
    <property type="entry name" value="Protein kinase-like (PK-like)"/>
    <property type="match status" value="1"/>
</dbReference>
<evidence type="ECO:0000256" key="2">
    <source>
        <dbReference type="ARBA" id="ARBA00022679"/>
    </source>
</evidence>
<evidence type="ECO:0000313" key="8">
    <source>
        <dbReference type="Proteomes" id="UP000324800"/>
    </source>
</evidence>
<feature type="domain" description="Protein kinase" evidence="6">
    <location>
        <begin position="4"/>
        <end position="265"/>
    </location>
</feature>
<keyword evidence="4 7" id="KW-0418">Kinase</keyword>
<evidence type="ECO:0000256" key="3">
    <source>
        <dbReference type="ARBA" id="ARBA00022741"/>
    </source>
</evidence>
<dbReference type="GO" id="GO:0004674">
    <property type="term" value="F:protein serine/threonine kinase activity"/>
    <property type="evidence" value="ECO:0007669"/>
    <property type="project" value="UniProtKB-EC"/>
</dbReference>
<dbReference type="SMART" id="SM00220">
    <property type="entry name" value="S_TKc"/>
    <property type="match status" value="1"/>
</dbReference>
<dbReference type="InterPro" id="IPR011009">
    <property type="entry name" value="Kinase-like_dom_sf"/>
</dbReference>
<dbReference type="InterPro" id="IPR008271">
    <property type="entry name" value="Ser/Thr_kinase_AS"/>
</dbReference>
<dbReference type="GO" id="GO:0005524">
    <property type="term" value="F:ATP binding"/>
    <property type="evidence" value="ECO:0007669"/>
    <property type="project" value="UniProtKB-KW"/>
</dbReference>
<name>A0A5J4U0P4_9EUKA</name>
<evidence type="ECO:0000313" key="7">
    <source>
        <dbReference type="EMBL" id="KAA6363265.1"/>
    </source>
</evidence>
<keyword evidence="2" id="KW-0808">Transferase</keyword>
<comment type="caution">
    <text evidence="7">The sequence shown here is derived from an EMBL/GenBank/DDBJ whole genome shotgun (WGS) entry which is preliminary data.</text>
</comment>
<dbReference type="Gene3D" id="1.10.510.10">
    <property type="entry name" value="Transferase(Phosphotransferase) domain 1"/>
    <property type="match status" value="1"/>
</dbReference>
<dbReference type="Pfam" id="PF00069">
    <property type="entry name" value="Pkinase"/>
    <property type="match status" value="1"/>
</dbReference>
<dbReference type="PROSITE" id="PS00108">
    <property type="entry name" value="PROTEIN_KINASE_ST"/>
    <property type="match status" value="1"/>
</dbReference>
<dbReference type="CDD" id="cd14014">
    <property type="entry name" value="STKc_PknB_like"/>
    <property type="match status" value="1"/>
</dbReference>
<dbReference type="OrthoDB" id="6513151at2759"/>
<dbReference type="Proteomes" id="UP000324800">
    <property type="component" value="Unassembled WGS sequence"/>
</dbReference>
<gene>
    <name evidence="7" type="ORF">EZS28_041208</name>
</gene>
<dbReference type="PROSITE" id="PS50011">
    <property type="entry name" value="PROTEIN_KINASE_DOM"/>
    <property type="match status" value="1"/>
</dbReference>
<dbReference type="PANTHER" id="PTHR43671:SF13">
    <property type="entry name" value="SERINE_THREONINE-PROTEIN KINASE NEK2"/>
    <property type="match status" value="1"/>
</dbReference>
<dbReference type="AlphaFoldDB" id="A0A5J4U0P4"/>
<dbReference type="InterPro" id="IPR000719">
    <property type="entry name" value="Prot_kinase_dom"/>
</dbReference>
<dbReference type="EC" id="2.7.11.1" evidence="1"/>
<evidence type="ECO:0000256" key="5">
    <source>
        <dbReference type="ARBA" id="ARBA00022840"/>
    </source>
</evidence>
<accession>A0A5J4U0P4</accession>
<sequence length="272" mass="30926">FISVEQKQRLGKGGFGVVGHVIKIGTQLDAAWKELNYETAEEIEMVNKENEIMNMIYGIVKNSNSLSFIHIVQPLGLIIDEKDHKAYIVMEYCSGGDLQQYIKDMINKGTEITVEKCWEIIGQLGSSIFQLHQHQIIHGDLKPSNVLLTGDFKIKLADFGLARELQEGRTSTTLRAGTKKPKQKFATDIWACGIILYELLTHKHPFTFGKTNILQQEFIRRVINEDPPELPLHYPENMRKLIKAMLVKNPETRITAEQIMQVPEVIASLAKK</sequence>
<reference evidence="7 8" key="1">
    <citation type="submission" date="2019-03" db="EMBL/GenBank/DDBJ databases">
        <title>Single cell metagenomics reveals metabolic interactions within the superorganism composed of flagellate Streblomastix strix and complex community of Bacteroidetes bacteria on its surface.</title>
        <authorList>
            <person name="Treitli S.C."/>
            <person name="Kolisko M."/>
            <person name="Husnik F."/>
            <person name="Keeling P."/>
            <person name="Hampl V."/>
        </authorList>
    </citation>
    <scope>NUCLEOTIDE SEQUENCE [LARGE SCALE GENOMIC DNA]</scope>
    <source>
        <strain evidence="7">ST1C</strain>
    </source>
</reference>
<protein>
    <recommendedName>
        <fullName evidence="1">non-specific serine/threonine protein kinase</fullName>
        <ecNumber evidence="1">2.7.11.1</ecNumber>
    </recommendedName>
</protein>
<feature type="non-terminal residue" evidence="7">
    <location>
        <position position="1"/>
    </location>
</feature>
<keyword evidence="5" id="KW-0067">ATP-binding</keyword>
<keyword evidence="3" id="KW-0547">Nucleotide-binding</keyword>
<dbReference type="InterPro" id="IPR050660">
    <property type="entry name" value="NEK_Ser/Thr_kinase"/>
</dbReference>
<organism evidence="7 8">
    <name type="scientific">Streblomastix strix</name>
    <dbReference type="NCBI Taxonomy" id="222440"/>
    <lineage>
        <taxon>Eukaryota</taxon>
        <taxon>Metamonada</taxon>
        <taxon>Preaxostyla</taxon>
        <taxon>Oxymonadida</taxon>
        <taxon>Streblomastigidae</taxon>
        <taxon>Streblomastix</taxon>
    </lineage>
</organism>
<proteinExistence type="predicted"/>
<evidence type="ECO:0000256" key="1">
    <source>
        <dbReference type="ARBA" id="ARBA00012513"/>
    </source>
</evidence>
<evidence type="ECO:0000259" key="6">
    <source>
        <dbReference type="PROSITE" id="PS50011"/>
    </source>
</evidence>
<evidence type="ECO:0000256" key="4">
    <source>
        <dbReference type="ARBA" id="ARBA00022777"/>
    </source>
</evidence>